<evidence type="ECO:0000313" key="1">
    <source>
        <dbReference type="EMBL" id="KAI5671715.1"/>
    </source>
</evidence>
<evidence type="ECO:0000313" key="2">
    <source>
        <dbReference type="Proteomes" id="UP001060085"/>
    </source>
</evidence>
<reference evidence="2" key="1">
    <citation type="journal article" date="2023" name="Nat. Plants">
        <title>Single-cell RNA sequencing provides a high-resolution roadmap for understanding the multicellular compartmentation of specialized metabolism.</title>
        <authorList>
            <person name="Sun S."/>
            <person name="Shen X."/>
            <person name="Li Y."/>
            <person name="Li Y."/>
            <person name="Wang S."/>
            <person name="Li R."/>
            <person name="Zhang H."/>
            <person name="Shen G."/>
            <person name="Guo B."/>
            <person name="Wei J."/>
            <person name="Xu J."/>
            <person name="St-Pierre B."/>
            <person name="Chen S."/>
            <person name="Sun C."/>
        </authorList>
    </citation>
    <scope>NUCLEOTIDE SEQUENCE [LARGE SCALE GENOMIC DNA]</scope>
</reference>
<dbReference type="Proteomes" id="UP001060085">
    <property type="component" value="Linkage Group LG03"/>
</dbReference>
<sequence>MILPPPQTLNRGMKDDDIEMMDLTASKQQQGKHQNWEEEDSDNRRQLTLCGASLALCGTWNGKIQEALGPLEKSPHHQGIGKVHHLPHPRTKTSRFVQLHLGYDIIDLEQGYALVCFYEMEDYLHVLDEGPWIVMGHCLTVARWRPNFLPSSDVIKSMMARVIFSKIPIELFNEDVLMQLENKIGRIVKVDKTTMTVTWGRSARYSGYDHQKENCPRIIAEKMALNAVGEEVLEGVLEVKPGGNYKKERPIVEGPYVPLILPSVQRANKPVGQALSQGQLIGYQQTGSHHQQEALHLKSKPHSPGSSGQYSAQTQPVDTGRGKVLSNLNHTETTPVTDGSGNKGTQTTSRTSEILYNFQFDSVAVSEVCSYARRILVFWDPSHVQIQVFVINEQMIVLLVLNGSLLIVGDVNQALLNSAKKEGRLISWRKRQDLWEALDACGMLDMGFTGPPYTWTIGRQGRVKIWERIDHAWCNWRWRLKAPKAVVEHLQRAYSDHHPILINRKPGQRR</sequence>
<dbReference type="EMBL" id="CM044703">
    <property type="protein sequence ID" value="KAI5671715.1"/>
    <property type="molecule type" value="Genomic_DNA"/>
</dbReference>
<proteinExistence type="predicted"/>
<protein>
    <submittedName>
        <fullName evidence="1">Uncharacterized protein</fullName>
    </submittedName>
</protein>
<name>A0ACC0BGG5_CATRO</name>
<comment type="caution">
    <text evidence="1">The sequence shown here is derived from an EMBL/GenBank/DDBJ whole genome shotgun (WGS) entry which is preliminary data.</text>
</comment>
<accession>A0ACC0BGG5</accession>
<gene>
    <name evidence="1" type="ORF">M9H77_12079</name>
</gene>
<organism evidence="1 2">
    <name type="scientific">Catharanthus roseus</name>
    <name type="common">Madagascar periwinkle</name>
    <name type="synonym">Vinca rosea</name>
    <dbReference type="NCBI Taxonomy" id="4058"/>
    <lineage>
        <taxon>Eukaryota</taxon>
        <taxon>Viridiplantae</taxon>
        <taxon>Streptophyta</taxon>
        <taxon>Embryophyta</taxon>
        <taxon>Tracheophyta</taxon>
        <taxon>Spermatophyta</taxon>
        <taxon>Magnoliopsida</taxon>
        <taxon>eudicotyledons</taxon>
        <taxon>Gunneridae</taxon>
        <taxon>Pentapetalae</taxon>
        <taxon>asterids</taxon>
        <taxon>lamiids</taxon>
        <taxon>Gentianales</taxon>
        <taxon>Apocynaceae</taxon>
        <taxon>Rauvolfioideae</taxon>
        <taxon>Vinceae</taxon>
        <taxon>Catharanthinae</taxon>
        <taxon>Catharanthus</taxon>
    </lineage>
</organism>
<keyword evidence="2" id="KW-1185">Reference proteome</keyword>